<keyword evidence="3" id="KW-1185">Reference proteome</keyword>
<dbReference type="EMBL" id="AP028913">
    <property type="protein sequence ID" value="BES94854.1"/>
    <property type="molecule type" value="Genomic_DNA"/>
</dbReference>
<name>A0ABN7ARL4_9HEMI</name>
<dbReference type="Proteomes" id="UP001307889">
    <property type="component" value="Chromosome 5"/>
</dbReference>
<gene>
    <name evidence="2" type="ORF">NTJ_07663</name>
</gene>
<evidence type="ECO:0000313" key="2">
    <source>
        <dbReference type="EMBL" id="BES94854.1"/>
    </source>
</evidence>
<reference evidence="2 3" key="1">
    <citation type="submission" date="2023-09" db="EMBL/GenBank/DDBJ databases">
        <title>Nesidiocoris tenuis whole genome shotgun sequence.</title>
        <authorList>
            <person name="Shibata T."/>
            <person name="Shimoda M."/>
            <person name="Kobayashi T."/>
            <person name="Uehara T."/>
        </authorList>
    </citation>
    <scope>NUCLEOTIDE SEQUENCE [LARGE SCALE GENOMIC DNA]</scope>
    <source>
        <strain evidence="2 3">Japan</strain>
    </source>
</reference>
<protein>
    <submittedName>
        <fullName evidence="2">Uncharacterized protein</fullName>
    </submittedName>
</protein>
<proteinExistence type="predicted"/>
<accession>A0ABN7ARL4</accession>
<evidence type="ECO:0000313" key="3">
    <source>
        <dbReference type="Proteomes" id="UP001307889"/>
    </source>
</evidence>
<organism evidence="2 3">
    <name type="scientific">Nesidiocoris tenuis</name>
    <dbReference type="NCBI Taxonomy" id="355587"/>
    <lineage>
        <taxon>Eukaryota</taxon>
        <taxon>Metazoa</taxon>
        <taxon>Ecdysozoa</taxon>
        <taxon>Arthropoda</taxon>
        <taxon>Hexapoda</taxon>
        <taxon>Insecta</taxon>
        <taxon>Pterygota</taxon>
        <taxon>Neoptera</taxon>
        <taxon>Paraneoptera</taxon>
        <taxon>Hemiptera</taxon>
        <taxon>Heteroptera</taxon>
        <taxon>Panheteroptera</taxon>
        <taxon>Cimicomorpha</taxon>
        <taxon>Miridae</taxon>
        <taxon>Dicyphina</taxon>
        <taxon>Nesidiocoris</taxon>
    </lineage>
</organism>
<feature type="region of interest" description="Disordered" evidence="1">
    <location>
        <begin position="1"/>
        <end position="64"/>
    </location>
</feature>
<evidence type="ECO:0000256" key="1">
    <source>
        <dbReference type="SAM" id="MobiDB-lite"/>
    </source>
</evidence>
<sequence>MTIVDLNHPSLNGANRLVGQFGRKDRDSEGFAPPPRPTPQPCGGEETNFPSYRDDNWGKNGQRSPRRRVEFFSDFYNAEWASYKIANYNLHSGTIYYHFNTFGELGPGPRPNPRAALK</sequence>